<name>A0A136IL46_9PEZI</name>
<keyword evidence="3" id="KW-1185">Reference proteome</keyword>
<evidence type="ECO:0000313" key="3">
    <source>
        <dbReference type="Proteomes" id="UP000070501"/>
    </source>
</evidence>
<dbReference type="Proteomes" id="UP000070501">
    <property type="component" value="Unassembled WGS sequence"/>
</dbReference>
<protein>
    <submittedName>
        <fullName evidence="2">Uncharacterized protein</fullName>
    </submittedName>
</protein>
<evidence type="ECO:0000313" key="2">
    <source>
        <dbReference type="EMBL" id="KXJ85682.1"/>
    </source>
</evidence>
<accession>A0A136IL46</accession>
<gene>
    <name evidence="2" type="ORF">Micbo1qcDRAFT_180561</name>
</gene>
<evidence type="ECO:0000256" key="1">
    <source>
        <dbReference type="SAM" id="SignalP"/>
    </source>
</evidence>
<reference evidence="3" key="1">
    <citation type="submission" date="2016-02" db="EMBL/GenBank/DDBJ databases">
        <title>Draft genome sequence of Microdochium bolleyi, a fungal endophyte of beachgrass.</title>
        <authorList>
            <consortium name="DOE Joint Genome Institute"/>
            <person name="David A.S."/>
            <person name="May G."/>
            <person name="Haridas S."/>
            <person name="Lim J."/>
            <person name="Wang M."/>
            <person name="Labutti K."/>
            <person name="Lipzen A."/>
            <person name="Barry K."/>
            <person name="Grigoriev I.V."/>
        </authorList>
    </citation>
    <scope>NUCLEOTIDE SEQUENCE [LARGE SCALE GENOMIC DNA]</scope>
    <source>
        <strain evidence="3">J235TASD1</strain>
    </source>
</reference>
<dbReference type="AlphaFoldDB" id="A0A136IL46"/>
<feature type="chain" id="PRO_5007292774" evidence="1">
    <location>
        <begin position="20"/>
        <end position="158"/>
    </location>
</feature>
<dbReference type="OrthoDB" id="5133123at2759"/>
<keyword evidence="1" id="KW-0732">Signal</keyword>
<organism evidence="2 3">
    <name type="scientific">Microdochium bolleyi</name>
    <dbReference type="NCBI Taxonomy" id="196109"/>
    <lineage>
        <taxon>Eukaryota</taxon>
        <taxon>Fungi</taxon>
        <taxon>Dikarya</taxon>
        <taxon>Ascomycota</taxon>
        <taxon>Pezizomycotina</taxon>
        <taxon>Sordariomycetes</taxon>
        <taxon>Xylariomycetidae</taxon>
        <taxon>Xylariales</taxon>
        <taxon>Microdochiaceae</taxon>
        <taxon>Microdochium</taxon>
    </lineage>
</organism>
<dbReference type="InParanoid" id="A0A136IL46"/>
<dbReference type="EMBL" id="KQ964276">
    <property type="protein sequence ID" value="KXJ85682.1"/>
    <property type="molecule type" value="Genomic_DNA"/>
</dbReference>
<feature type="signal peptide" evidence="1">
    <location>
        <begin position="1"/>
        <end position="19"/>
    </location>
</feature>
<proteinExistence type="predicted"/>
<sequence>MLATYSIQALSLLCAVAMAAPAPAADGPTLSNVTPSDLRLTEHDLGIAARDVTLAAREDTVKIQYYTDYICTKYNVEFVISTNRCWNYGFSGTHSANAVSWSKDTKAQLACYYYSAKDCTGANHAVWRDGCVGDLTRFESYRQAAGKELVVRDVVCNI</sequence>